<accession>A0ABW9UKS8</accession>
<proteinExistence type="predicted"/>
<evidence type="ECO:0000313" key="2">
    <source>
        <dbReference type="Proteomes" id="UP000489351"/>
    </source>
</evidence>
<keyword evidence="2" id="KW-1185">Reference proteome</keyword>
<dbReference type="Proteomes" id="UP000489351">
    <property type="component" value="Unassembled WGS sequence"/>
</dbReference>
<gene>
    <name evidence="1" type="ORF">GJ685_01170</name>
</gene>
<dbReference type="EMBL" id="WUBZ01000002">
    <property type="protein sequence ID" value="MWV53673.1"/>
    <property type="molecule type" value="Genomic_DNA"/>
</dbReference>
<comment type="caution">
    <text evidence="1">The sequence shown here is derived from an EMBL/GenBank/DDBJ whole genome shotgun (WGS) entry which is preliminary data.</text>
</comment>
<evidence type="ECO:0000313" key="1">
    <source>
        <dbReference type="EMBL" id="MWV53673.1"/>
    </source>
</evidence>
<dbReference type="RefSeq" id="WP_160459923.1">
    <property type="nucleotide sequence ID" value="NZ_WUBZ01000002.1"/>
</dbReference>
<sequence length="682" mass="75705">MNQSLLLRLRHAMPLVASFFLLICLARPPEVGHCATDGVESVFSTFEPEGNIDALLDDLADLKKQKLYLNESSSEDLLQLPWLTFSDVSNIISTRTDTGPIATQAALAEIIGEEKAAWTLPYIYFSRDLQLRRKALRDQIEGSLYTRYFTEMPEREGIATGAYAGGNYKLYNRLQLTIPHLKASVVQEKDVGEPDLDDFTSFSLNAYDFGVLKSAVIGNYTLNFGEGLLMGQNRYFSKGSDPAGSVRLNSRRLKPYSSSGEYGFLQGAALSLRPGPFEVTVFTSSNRVDGRVDDDGLITSFDESGYHRTETELERRDGVTEKVDGANLLWNFGASGVRGRVGGSMIHYGYSEPLETLVESGIERKDASSADLVGLEAVVTSGNAGIFFETVFSQKPDDSSWIAGASYEPLRGVSTVVAVRQYGEHYYSPFAGAFAERGDGASNEEGYYAGIDARLSRKVRVGAYYDWFRFPLLSPSSYPYPSEGHDMRLFASWKASSSIAWSLQLQHKKKEEASSAEGALGGAGTVNGYAPLPSLTDRVRLDSDIKLSRVLSIRTRGEVKRVTQKFFSGDVSYNGWLVYEQLNYKSGRLSLKWRGTVFNTDDYDSQLYAYEDGLPMQFDLGTYNGRGKSMFFLASWKAAENLKIAARYEVTYYTDREVYSSGSDLRLTDSPASFHVGCLWSF</sequence>
<name>A0ABW9UKS8_CHLPH</name>
<reference evidence="1 2" key="1">
    <citation type="submission" date="2019-11" db="EMBL/GenBank/DDBJ databases">
        <title>Green- and brown-colored morphotypes of Chlorobia in the stratified aquatic ecosystems of Kandalaksha Gulf (White Sea): A model for study of the accessory genome evolution.</title>
        <authorList>
            <person name="Grouzdev D.S."/>
        </authorList>
    </citation>
    <scope>NUCLEOTIDE SEQUENCE [LARGE SCALE GENOMIC DNA]</scope>
    <source>
        <strain evidence="1 2">ZM</strain>
    </source>
</reference>
<protein>
    <submittedName>
        <fullName evidence="1">Helix-hairpin-helix domain-containing protein</fullName>
    </submittedName>
</protein>
<organism evidence="1 2">
    <name type="scientific">Chlorobium phaeovibrioides</name>
    <dbReference type="NCBI Taxonomy" id="1094"/>
    <lineage>
        <taxon>Bacteria</taxon>
        <taxon>Pseudomonadati</taxon>
        <taxon>Chlorobiota</taxon>
        <taxon>Chlorobiia</taxon>
        <taxon>Chlorobiales</taxon>
        <taxon>Chlorobiaceae</taxon>
        <taxon>Chlorobium/Pelodictyon group</taxon>
        <taxon>Chlorobium</taxon>
    </lineage>
</organism>